<dbReference type="Proteomes" id="UP001139722">
    <property type="component" value="Unassembled WGS sequence"/>
</dbReference>
<gene>
    <name evidence="2" type="ORF">BJ978_000977</name>
</gene>
<dbReference type="OrthoDB" id="5117805at2"/>
<feature type="region of interest" description="Disordered" evidence="1">
    <location>
        <begin position="404"/>
        <end position="425"/>
    </location>
</feature>
<dbReference type="EMBL" id="JAMZDY010000001">
    <property type="protein sequence ID" value="MCP2370301.1"/>
    <property type="molecule type" value="Genomic_DNA"/>
</dbReference>
<organism evidence="2 3">
    <name type="scientific">Agromyces terreus</name>
    <dbReference type="NCBI Taxonomy" id="424795"/>
    <lineage>
        <taxon>Bacteria</taxon>
        <taxon>Bacillati</taxon>
        <taxon>Actinomycetota</taxon>
        <taxon>Actinomycetes</taxon>
        <taxon>Micrococcales</taxon>
        <taxon>Microbacteriaceae</taxon>
        <taxon>Agromyces</taxon>
    </lineage>
</organism>
<reference evidence="2" key="1">
    <citation type="submission" date="2022-06" db="EMBL/GenBank/DDBJ databases">
        <title>Sequencing the genomes of 1000 actinobacteria strains.</title>
        <authorList>
            <person name="Klenk H.-P."/>
        </authorList>
    </citation>
    <scope>NUCLEOTIDE SEQUENCE</scope>
    <source>
        <strain evidence="2">DSM 22016</strain>
    </source>
</reference>
<feature type="region of interest" description="Disordered" evidence="1">
    <location>
        <begin position="40"/>
        <end position="69"/>
    </location>
</feature>
<comment type="caution">
    <text evidence="2">The sequence shown here is derived from an EMBL/GenBank/DDBJ whole genome shotgun (WGS) entry which is preliminary data.</text>
</comment>
<feature type="region of interest" description="Disordered" evidence="1">
    <location>
        <begin position="1"/>
        <end position="22"/>
    </location>
</feature>
<evidence type="ECO:0000313" key="2">
    <source>
        <dbReference type="EMBL" id="MCP2370301.1"/>
    </source>
</evidence>
<protein>
    <submittedName>
        <fullName evidence="2">Uncharacterized protein</fullName>
    </submittedName>
</protein>
<dbReference type="RefSeq" id="WP_156998526.1">
    <property type="nucleotide sequence ID" value="NZ_BAAANU010000012.1"/>
</dbReference>
<sequence>MVNPSEIVRRGQSHGSDKFDATTTKNLVVAVPQRPQKIVTPVASGHQVKSIKPVGSTKRNPPDRSADDATVTEYTPIGIGQPLKITLEQLYVGDLPLPDGELLVYSRTKNPDDGAEAAFAFHWLGQDVRPRSHPEMSDGSAGSAVVYYSPAESATKLELSVQIKFDYFPKEVAEAWRTAILNIGRLPILLGGFGFGPGGAAAAQAIVGVADAGSELVINLIDQSIDGSEAEKMGGALTIAHPGRTEAQAGYLVLTPNDYRVVSKGASGSSVLTGYTSNDGYESAKGAEHHESINIDGAEFFVSSSDGQLKHATDGRWPDNKRYKQGETVEGPWHYAVILIDGAEDPDLKKWKPAAVTADLAAKFLNRSKDADLPSMTEKVFSSYSDAVMITRATELEAEIRKATKKADSAEAAGDEKAKAKSEKAKELLQKQRTAVLDAIQNDKLKDLVTGEE</sequence>
<proteinExistence type="predicted"/>
<keyword evidence="3" id="KW-1185">Reference proteome</keyword>
<evidence type="ECO:0000256" key="1">
    <source>
        <dbReference type="SAM" id="MobiDB-lite"/>
    </source>
</evidence>
<accession>A0A9X2KBF1</accession>
<dbReference type="AlphaFoldDB" id="A0A9X2KBF1"/>
<name>A0A9X2KBF1_9MICO</name>
<evidence type="ECO:0000313" key="3">
    <source>
        <dbReference type="Proteomes" id="UP001139722"/>
    </source>
</evidence>